<dbReference type="InterPro" id="IPR054612">
    <property type="entry name" value="Phage_capsid-like_C"/>
</dbReference>
<reference evidence="3 4" key="1">
    <citation type="submission" date="2022-02" db="EMBL/GenBank/DDBJ databases">
        <title>Mesosutterella porci, a novel member of the family Sutterellaceae from pig feces.</title>
        <authorList>
            <person name="Wylensek D."/>
            <person name="Clavel T."/>
        </authorList>
    </citation>
    <scope>NUCLEOTIDE SEQUENCE [LARGE SCALE GENOMIC DNA]</scope>
    <source>
        <strain evidence="4">oilRF-744-wt-GAM-9</strain>
    </source>
</reference>
<dbReference type="Proteomes" id="UP001297600">
    <property type="component" value="Unassembled WGS sequence"/>
</dbReference>
<evidence type="ECO:0000259" key="2">
    <source>
        <dbReference type="Pfam" id="PF05065"/>
    </source>
</evidence>
<dbReference type="Gene3D" id="3.30.2320.10">
    <property type="entry name" value="hypothetical protein PF0899 domain"/>
    <property type="match status" value="1"/>
</dbReference>
<comment type="caution">
    <text evidence="3">The sequence shown here is derived from an EMBL/GenBank/DDBJ whole genome shotgun (WGS) entry which is preliminary data.</text>
</comment>
<protein>
    <submittedName>
        <fullName evidence="3">Phage major capsid protein</fullName>
    </submittedName>
</protein>
<proteinExistence type="predicted"/>
<organism evidence="3 4">
    <name type="scientific">Mesosutterella porci</name>
    <dbReference type="NCBI Taxonomy" id="2915351"/>
    <lineage>
        <taxon>Bacteria</taxon>
        <taxon>Pseudomonadati</taxon>
        <taxon>Pseudomonadota</taxon>
        <taxon>Betaproteobacteria</taxon>
        <taxon>Burkholderiales</taxon>
        <taxon>Sutterellaceae</taxon>
        <taxon>Mesosutterella</taxon>
    </lineage>
</organism>
<evidence type="ECO:0000256" key="1">
    <source>
        <dbReference type="ARBA" id="ARBA00004328"/>
    </source>
</evidence>
<dbReference type="InterPro" id="IPR024455">
    <property type="entry name" value="Phage_capsid"/>
</dbReference>
<name>A0ABS9MU73_9BURK</name>
<accession>A0ABS9MU73</accession>
<comment type="subcellular location">
    <subcellularLocation>
        <location evidence="1">Virion</location>
    </subcellularLocation>
</comment>
<dbReference type="SUPFAM" id="SSF56563">
    <property type="entry name" value="Major capsid protein gp5"/>
    <property type="match status" value="1"/>
</dbReference>
<keyword evidence="4" id="KW-1185">Reference proteome</keyword>
<evidence type="ECO:0000313" key="3">
    <source>
        <dbReference type="EMBL" id="MCG5031894.1"/>
    </source>
</evidence>
<dbReference type="RefSeq" id="WP_237980522.1">
    <property type="nucleotide sequence ID" value="NZ_JAKNCT010000015.1"/>
</dbReference>
<dbReference type="Gene3D" id="3.30.2400.10">
    <property type="entry name" value="Major capsid protein gp5"/>
    <property type="match status" value="1"/>
</dbReference>
<dbReference type="Pfam" id="PF05065">
    <property type="entry name" value="Phage_capsid"/>
    <property type="match status" value="1"/>
</dbReference>
<dbReference type="NCBIfam" id="TIGR01554">
    <property type="entry name" value="major_cap_HK97"/>
    <property type="match status" value="1"/>
</dbReference>
<gene>
    <name evidence="3" type="ORF">MAF45_10650</name>
</gene>
<dbReference type="EMBL" id="JAKNCT010000015">
    <property type="protein sequence ID" value="MCG5031894.1"/>
    <property type="molecule type" value="Genomic_DNA"/>
</dbReference>
<feature type="domain" description="Phage capsid-like C-terminal" evidence="2">
    <location>
        <begin position="121"/>
        <end position="383"/>
    </location>
</feature>
<evidence type="ECO:0000313" key="4">
    <source>
        <dbReference type="Proteomes" id="UP001297600"/>
    </source>
</evidence>
<sequence>MAEDIKIALEALNKIDASIATMQESVKKGEAAQADVQKKIDELGEKQVLFSRQLLDIQQKAQKADGSEVADKSIGAQFVNSESYKRFKGVTGVRSASAIVANKAAENPVTSAQAHLTPYRVPGIVPLETRELSIEALFPKLPTSAQSIEYLREKTFTNGAATVAEAAKKPSSAFEFELMQTPVQVIAHWTKITRQLADDAPALQAFINARMIYGVNLAAEDQLLSGNGTSPNLSGIMATGNYTAQAFKLAQLGGSGATMLDLLRISFATVNAAGYRTSAVVLNPMDWAVLQGLKSSDGSYLLGSPANSFSASTIWGVRVVESAAMAQGKFLAGDFARAATVYDRMQTVVDIAAQNEDDFIKNLYTIRAERRLALAVEHSTAVIGGALSVPTA</sequence>